<dbReference type="Proteomes" id="UP000033772">
    <property type="component" value="Unassembled WGS sequence"/>
</dbReference>
<name>A0A1J4N7E1_9ACTN</name>
<dbReference type="InterPro" id="IPR019239">
    <property type="entry name" value="VapB_antitoxin"/>
</dbReference>
<evidence type="ECO:0000313" key="2">
    <source>
        <dbReference type="Proteomes" id="UP000033772"/>
    </source>
</evidence>
<dbReference type="EMBL" id="JZDQ02000008">
    <property type="protein sequence ID" value="OIJ27442.1"/>
    <property type="molecule type" value="Genomic_DNA"/>
</dbReference>
<dbReference type="RefSeq" id="WP_045549601.1">
    <property type="nucleotide sequence ID" value="NZ_JZDQ02000008.1"/>
</dbReference>
<dbReference type="OrthoDB" id="4563074at2"/>
<protein>
    <recommendedName>
        <fullName evidence="3">DUF2191 domain-containing protein</fullName>
    </recommendedName>
</protein>
<dbReference type="STRING" id="1844.UG56_007035"/>
<evidence type="ECO:0000313" key="1">
    <source>
        <dbReference type="EMBL" id="OIJ27442.1"/>
    </source>
</evidence>
<dbReference type="Pfam" id="PF09957">
    <property type="entry name" value="VapB_antitoxin"/>
    <property type="match status" value="1"/>
</dbReference>
<proteinExistence type="predicted"/>
<reference evidence="1" key="1">
    <citation type="submission" date="2016-10" db="EMBL/GenBank/DDBJ databases">
        <title>Draft Genome Sequence of Nocardioides luteus Strain BAFB, an Alkane-Degrading Bacterium Isolated from JP-7 Polluted Soil.</title>
        <authorList>
            <person name="Brown L."/>
            <person name="Ruiz O.N."/>
            <person name="Gunasekera T."/>
        </authorList>
    </citation>
    <scope>NUCLEOTIDE SEQUENCE [LARGE SCALE GENOMIC DNA]</scope>
    <source>
        <strain evidence="1">BAFB</strain>
    </source>
</reference>
<organism evidence="1 2">
    <name type="scientific">Nocardioides luteus</name>
    <dbReference type="NCBI Taxonomy" id="1844"/>
    <lineage>
        <taxon>Bacteria</taxon>
        <taxon>Bacillati</taxon>
        <taxon>Actinomycetota</taxon>
        <taxon>Actinomycetes</taxon>
        <taxon>Propionibacteriales</taxon>
        <taxon>Nocardioidaceae</taxon>
        <taxon>Nocardioides</taxon>
    </lineage>
</organism>
<evidence type="ECO:0008006" key="3">
    <source>
        <dbReference type="Google" id="ProtNLM"/>
    </source>
</evidence>
<accession>A0A1J4N7E1</accession>
<dbReference type="AlphaFoldDB" id="A0A1J4N7E1"/>
<gene>
    <name evidence="1" type="ORF">UG56_007035</name>
</gene>
<sequence length="75" mass="8677">MAVTQIELDDELLAEIQRISGATTPQEAVEFALRELVIRNHEGDAPKHAQKLARNWDYDGWRVLNERDRANVVRH</sequence>
<comment type="caution">
    <text evidence="1">The sequence shown here is derived from an EMBL/GenBank/DDBJ whole genome shotgun (WGS) entry which is preliminary data.</text>
</comment>
<keyword evidence="2" id="KW-1185">Reference proteome</keyword>